<dbReference type="AlphaFoldDB" id="A0A9D4D8C7"/>
<evidence type="ECO:0000313" key="3">
    <source>
        <dbReference type="Proteomes" id="UP000828390"/>
    </source>
</evidence>
<comment type="caution">
    <text evidence="2">The sequence shown here is derived from an EMBL/GenBank/DDBJ whole genome shotgun (WGS) entry which is preliminary data.</text>
</comment>
<evidence type="ECO:0000256" key="1">
    <source>
        <dbReference type="SAM" id="MobiDB-lite"/>
    </source>
</evidence>
<reference evidence="2" key="2">
    <citation type="submission" date="2020-11" db="EMBL/GenBank/DDBJ databases">
        <authorList>
            <person name="McCartney M.A."/>
            <person name="Auch B."/>
            <person name="Kono T."/>
            <person name="Mallez S."/>
            <person name="Becker A."/>
            <person name="Gohl D.M."/>
            <person name="Silverstein K.A.T."/>
            <person name="Koren S."/>
            <person name="Bechman K.B."/>
            <person name="Herman A."/>
            <person name="Abrahante J.E."/>
            <person name="Garbe J."/>
        </authorList>
    </citation>
    <scope>NUCLEOTIDE SEQUENCE</scope>
    <source>
        <strain evidence="2">Duluth1</strain>
        <tissue evidence="2">Whole animal</tissue>
    </source>
</reference>
<dbReference type="Proteomes" id="UP000828390">
    <property type="component" value="Unassembled WGS sequence"/>
</dbReference>
<reference evidence="2" key="1">
    <citation type="journal article" date="2019" name="bioRxiv">
        <title>The Genome of the Zebra Mussel, Dreissena polymorpha: A Resource for Invasive Species Research.</title>
        <authorList>
            <person name="McCartney M.A."/>
            <person name="Auch B."/>
            <person name="Kono T."/>
            <person name="Mallez S."/>
            <person name="Zhang Y."/>
            <person name="Obille A."/>
            <person name="Becker A."/>
            <person name="Abrahante J.E."/>
            <person name="Garbe J."/>
            <person name="Badalamenti J.P."/>
            <person name="Herman A."/>
            <person name="Mangelson H."/>
            <person name="Liachko I."/>
            <person name="Sullivan S."/>
            <person name="Sone E.D."/>
            <person name="Koren S."/>
            <person name="Silverstein K.A.T."/>
            <person name="Beckman K.B."/>
            <person name="Gohl D.M."/>
        </authorList>
    </citation>
    <scope>NUCLEOTIDE SEQUENCE</scope>
    <source>
        <strain evidence="2">Duluth1</strain>
        <tissue evidence="2">Whole animal</tissue>
    </source>
</reference>
<organism evidence="2 3">
    <name type="scientific">Dreissena polymorpha</name>
    <name type="common">Zebra mussel</name>
    <name type="synonym">Mytilus polymorpha</name>
    <dbReference type="NCBI Taxonomy" id="45954"/>
    <lineage>
        <taxon>Eukaryota</taxon>
        <taxon>Metazoa</taxon>
        <taxon>Spiralia</taxon>
        <taxon>Lophotrochozoa</taxon>
        <taxon>Mollusca</taxon>
        <taxon>Bivalvia</taxon>
        <taxon>Autobranchia</taxon>
        <taxon>Heteroconchia</taxon>
        <taxon>Euheterodonta</taxon>
        <taxon>Imparidentia</taxon>
        <taxon>Neoheterodontei</taxon>
        <taxon>Myida</taxon>
        <taxon>Dreissenoidea</taxon>
        <taxon>Dreissenidae</taxon>
        <taxon>Dreissena</taxon>
    </lineage>
</organism>
<name>A0A9D4D8C7_DREPO</name>
<feature type="compositionally biased region" description="Polar residues" evidence="1">
    <location>
        <begin position="38"/>
        <end position="55"/>
    </location>
</feature>
<feature type="compositionally biased region" description="Polar residues" evidence="1">
    <location>
        <begin position="22"/>
        <end position="31"/>
    </location>
</feature>
<keyword evidence="3" id="KW-1185">Reference proteome</keyword>
<feature type="region of interest" description="Disordered" evidence="1">
    <location>
        <begin position="22"/>
        <end position="56"/>
    </location>
</feature>
<dbReference type="EMBL" id="JAIWYP010000011">
    <property type="protein sequence ID" value="KAH3739731.1"/>
    <property type="molecule type" value="Genomic_DNA"/>
</dbReference>
<sequence>MQKARVAFIVQKEVVNSVISFTSPTGSSPSHSVLLRDITTSPSSRSTHQQQTTKTSRSKFCEELERIIANFPKKDILIIQGD</sequence>
<proteinExistence type="predicted"/>
<evidence type="ECO:0000313" key="2">
    <source>
        <dbReference type="EMBL" id="KAH3739731.1"/>
    </source>
</evidence>
<accession>A0A9D4D8C7</accession>
<gene>
    <name evidence="2" type="ORF">DPMN_046418</name>
</gene>
<protein>
    <submittedName>
        <fullName evidence="2">Uncharacterized protein</fullName>
    </submittedName>
</protein>